<protein>
    <submittedName>
        <fullName evidence="5">Zinc ABC transporter substrate-binding protein</fullName>
    </submittedName>
</protein>
<dbReference type="EMBL" id="BAAAPN010000032">
    <property type="protein sequence ID" value="GAA1753518.1"/>
    <property type="molecule type" value="Genomic_DNA"/>
</dbReference>
<evidence type="ECO:0000256" key="1">
    <source>
        <dbReference type="ARBA" id="ARBA00011028"/>
    </source>
</evidence>
<comment type="similarity">
    <text evidence="1">Belongs to the bacterial solute-binding protein 9 family.</text>
</comment>
<evidence type="ECO:0000256" key="2">
    <source>
        <dbReference type="ARBA" id="ARBA00022448"/>
    </source>
</evidence>
<accession>A0ABN2KDC2</accession>
<organism evidence="5 6">
    <name type="scientific">Nostocoides vanveenii</name>
    <dbReference type="NCBI Taxonomy" id="330835"/>
    <lineage>
        <taxon>Bacteria</taxon>
        <taxon>Bacillati</taxon>
        <taxon>Actinomycetota</taxon>
        <taxon>Actinomycetes</taxon>
        <taxon>Micrococcales</taxon>
        <taxon>Intrasporangiaceae</taxon>
        <taxon>Nostocoides</taxon>
    </lineage>
</organism>
<dbReference type="PANTHER" id="PTHR42953:SF3">
    <property type="entry name" value="HIGH-AFFINITY ZINC UPTAKE SYSTEM PROTEIN ZNUA"/>
    <property type="match status" value="1"/>
</dbReference>
<evidence type="ECO:0000313" key="6">
    <source>
        <dbReference type="Proteomes" id="UP001501475"/>
    </source>
</evidence>
<evidence type="ECO:0000313" key="5">
    <source>
        <dbReference type="EMBL" id="GAA1753518.1"/>
    </source>
</evidence>
<name>A0ABN2KDC2_9MICO</name>
<dbReference type="Gene3D" id="3.40.50.1980">
    <property type="entry name" value="Nitrogenase molybdenum iron protein domain"/>
    <property type="match status" value="2"/>
</dbReference>
<gene>
    <name evidence="5" type="ORF">GCM10009810_11760</name>
</gene>
<feature type="chain" id="PRO_5045980073" evidence="4">
    <location>
        <begin position="26"/>
        <end position="320"/>
    </location>
</feature>
<dbReference type="PROSITE" id="PS51257">
    <property type="entry name" value="PROKAR_LIPOPROTEIN"/>
    <property type="match status" value="1"/>
</dbReference>
<evidence type="ECO:0000256" key="3">
    <source>
        <dbReference type="ARBA" id="ARBA00022729"/>
    </source>
</evidence>
<proteinExistence type="inferred from homology"/>
<feature type="signal peptide" evidence="4">
    <location>
        <begin position="1"/>
        <end position="25"/>
    </location>
</feature>
<dbReference type="InterPro" id="IPR050492">
    <property type="entry name" value="Bact_metal-bind_prot9"/>
</dbReference>
<keyword evidence="3 4" id="KW-0732">Signal</keyword>
<evidence type="ECO:0000256" key="4">
    <source>
        <dbReference type="SAM" id="SignalP"/>
    </source>
</evidence>
<keyword evidence="2" id="KW-0813">Transport</keyword>
<dbReference type="InterPro" id="IPR006127">
    <property type="entry name" value="ZnuA-like"/>
</dbReference>
<keyword evidence="6" id="KW-1185">Reference proteome</keyword>
<dbReference type="PANTHER" id="PTHR42953">
    <property type="entry name" value="HIGH-AFFINITY ZINC UPTAKE SYSTEM PROTEIN ZNUA-RELATED"/>
    <property type="match status" value="1"/>
</dbReference>
<reference evidence="5 6" key="1">
    <citation type="journal article" date="2019" name="Int. J. Syst. Evol. Microbiol.">
        <title>The Global Catalogue of Microorganisms (GCM) 10K type strain sequencing project: providing services to taxonomists for standard genome sequencing and annotation.</title>
        <authorList>
            <consortium name="The Broad Institute Genomics Platform"/>
            <consortium name="The Broad Institute Genome Sequencing Center for Infectious Disease"/>
            <person name="Wu L."/>
            <person name="Ma J."/>
        </authorList>
    </citation>
    <scope>NUCLEOTIDE SEQUENCE [LARGE SCALE GENOMIC DNA]</scope>
    <source>
        <strain evidence="5 6">JCM 15591</strain>
    </source>
</reference>
<comment type="caution">
    <text evidence="5">The sequence shown here is derived from an EMBL/GenBank/DDBJ whole genome shotgun (WGS) entry which is preliminary data.</text>
</comment>
<sequence>MIVCRAHPTRVGLAIAGAAAGAVLALGGCTSTGSDAGGHRLSVVTGFYATQYLAEQIGGSQVQVISLTPPGAEPHDLELTSRQVVQIAKSDLTITLPGFQPAVDDGIRAAMPRTVLDITTAAGLHPLTGHTHDGGGDVEHAETAEELEVDPHFWLDPERMAAVSRELVDTLSRLDPAGAEDFRRRGHALDTTLATLTQNYVDGLAHCANTDLVTGHAAYGHLAAFVGFTQHPVALNPDAEPSPATLAAITTFVREHHTRVIYTEPLASPKVAEVIAAETGARTAVLDPIEGLTDASAARDYPGLMRANLTTLISGQECTP</sequence>
<dbReference type="SUPFAM" id="SSF53807">
    <property type="entry name" value="Helical backbone' metal receptor"/>
    <property type="match status" value="1"/>
</dbReference>
<dbReference type="Proteomes" id="UP001501475">
    <property type="component" value="Unassembled WGS sequence"/>
</dbReference>
<dbReference type="Pfam" id="PF01297">
    <property type="entry name" value="ZnuA"/>
    <property type="match status" value="1"/>
</dbReference>